<organism evidence="2 3">
    <name type="scientific">Novosphingobium ginsenosidimutans</name>
    <dbReference type="NCBI Taxonomy" id="1176536"/>
    <lineage>
        <taxon>Bacteria</taxon>
        <taxon>Pseudomonadati</taxon>
        <taxon>Pseudomonadota</taxon>
        <taxon>Alphaproteobacteria</taxon>
        <taxon>Sphingomonadales</taxon>
        <taxon>Sphingomonadaceae</taxon>
        <taxon>Novosphingobium</taxon>
    </lineage>
</organism>
<name>A0A5B8S2J5_9SPHN</name>
<keyword evidence="3" id="KW-1185">Reference proteome</keyword>
<dbReference type="AlphaFoldDB" id="A0A5B8S2J5"/>
<dbReference type="InterPro" id="IPR027372">
    <property type="entry name" value="Phytase-like_dom"/>
</dbReference>
<dbReference type="SUPFAM" id="SSF63829">
    <property type="entry name" value="Calcium-dependent phosphotriesterase"/>
    <property type="match status" value="1"/>
</dbReference>
<accession>A0A5B8S2J5</accession>
<dbReference type="EMBL" id="CP042345">
    <property type="protein sequence ID" value="QEA15689.1"/>
    <property type="molecule type" value="Genomic_DNA"/>
</dbReference>
<evidence type="ECO:0000313" key="3">
    <source>
        <dbReference type="Proteomes" id="UP000321172"/>
    </source>
</evidence>
<evidence type="ECO:0000313" key="2">
    <source>
        <dbReference type="EMBL" id="QEA15689.1"/>
    </source>
</evidence>
<dbReference type="Proteomes" id="UP000321172">
    <property type="component" value="Chromosome"/>
</dbReference>
<feature type="domain" description="Phytase-like" evidence="1">
    <location>
        <begin position="92"/>
        <end position="328"/>
    </location>
</feature>
<reference evidence="2 3" key="1">
    <citation type="journal article" date="2013" name="J. Microbiol. Biotechnol.">
        <title>Novosphingobium ginsenosidimutans sp. nov., with the ability to convert ginsenoside.</title>
        <authorList>
            <person name="Kim J.K."/>
            <person name="He D."/>
            <person name="Liu Q.M."/>
            <person name="Park H.Y."/>
            <person name="Jung M.S."/>
            <person name="Yoon M.H."/>
            <person name="Kim S.C."/>
            <person name="Im W.T."/>
        </authorList>
    </citation>
    <scope>NUCLEOTIDE SEQUENCE [LARGE SCALE GENOMIC DNA]</scope>
    <source>
        <strain evidence="2 3">FW-6</strain>
    </source>
</reference>
<dbReference type="OrthoDB" id="9798693at2"/>
<dbReference type="Pfam" id="PF13449">
    <property type="entry name" value="Phytase-like"/>
    <property type="match status" value="1"/>
</dbReference>
<dbReference type="KEGG" id="ngf:FRF71_05810"/>
<gene>
    <name evidence="2" type="ORF">FRF71_05810</name>
</gene>
<protein>
    <submittedName>
        <fullName evidence="2">Esterase-like activity of phytase family protein</fullName>
    </submittedName>
</protein>
<sequence length="360" mass="39149">MAGQCRPSWHRSIAAMRLIRRAMQAMPGAMPRRLFTVLLLVGLAPVIWLREPVLPNDTQSVSAVSLPLTRDQAGLGPFRLTGAWDLSSPNRDFGGYSALVVSGPGRLSAFSDFGVRLDLPMPGQPGAVRIARLLPKYAGVKSSRDVEAAALDQDGVAVWLTLERRNTFMRTAPGQAKPEVFAAPELAGWPENSGPEAMTRLRDGRFLVIAEAGGPAHQGRLLPHAPDGTDRSWHFRYLAPAGYRPTDVAQLPDGRVLILLRELRWPMPPRFGTKLVLADPATIRRGQDWGGTMLASLDGTGLEENYEGLAIEPGPDGTLNAWLISDNNNAATQRTLLLRLQFRLSDLPPRGSQAKQKAPG</sequence>
<evidence type="ECO:0000259" key="1">
    <source>
        <dbReference type="Pfam" id="PF13449"/>
    </source>
</evidence>
<proteinExistence type="predicted"/>